<feature type="region of interest" description="Disordered" evidence="1">
    <location>
        <begin position="297"/>
        <end position="445"/>
    </location>
</feature>
<feature type="compositionally biased region" description="Basic and acidic residues" evidence="1">
    <location>
        <begin position="318"/>
        <end position="334"/>
    </location>
</feature>
<keyword evidence="3" id="KW-1185">Reference proteome</keyword>
<accession>A0A4P1RBN1</accession>
<dbReference type="Proteomes" id="UP000188354">
    <property type="component" value="Chromosome LG08"/>
</dbReference>
<feature type="compositionally biased region" description="Basic and acidic residues" evidence="1">
    <location>
        <begin position="39"/>
        <end position="49"/>
    </location>
</feature>
<sequence>MASETVASDHASATDEQIVNKEKSEAIADLITSLADEDEVKHDKPEDPNGGHTAPSSKTEDETNGKPGVVEVQKSDDSPALEASAEDNLKHDKIEDAQTPAATLSKTEEDPKPEPAVVVENTDDPVSLDAHIEDNLKEEKEVIPDSHTTDDAGKSQPKEPPSTETTVEETAQQLQKEPVEIEEEKQPEKVGIPEASDETIEKSNNIAEDIPQTESEAKVVKEAEILETSGQKEEKPKPIVVATEVQEQTQEPENEPEEKPQEAEQRTTVTIPELSTEAITIEEKTREFSAEILKEANESEAVHAETVKAEPLVTEVEDNPKEPENQVLEKKEEEQLNTVEIAKVPSTESSEAVEEKTSEPEVLKETNNHEEEPAEAEKAVAEFTKFDENLTEPEKESLVIPETETVGDTVEVHHPEEADIEVVKETDTSEAEAVPEEAEKPGDEIVVHQPIESDIEAVKETDTSQLEVVSAIEEKPEPVFTEVEEKPRELVEVADDVGETSKEIETKHEILLDTKIEETSKDTIKDPIPLKEDKTDKEEETSITANTEQVSVNEEAQADPENLVEPSLEVAKKIAEVDGKKESGFTDVTEGVSKDEASILEVPKPDSVDHEAETGLKEEREYSVPTSVEENVVGENDYKKEPEIPEAAQESSTKDTKQIEAKTPTTEDDELAVENVKEGHTEAKVDEISSGVSEPVRETLASKFEQETTKTEVENLEKEQTEEPVKTDAQVPEETTKGNDAAKTSSKDFPEEIPAKPVQKQSHNIISKVKQSLVKAGKAIIGKSPSSKNHSTEAKDDIPVK</sequence>
<gene>
    <name evidence="2" type="ORF">TanjilG_02696</name>
</gene>
<feature type="compositionally biased region" description="Basic and acidic residues" evidence="1">
    <location>
        <begin position="570"/>
        <end position="584"/>
    </location>
</feature>
<feature type="compositionally biased region" description="Basic and acidic residues" evidence="1">
    <location>
        <begin position="592"/>
        <end position="622"/>
    </location>
</feature>
<feature type="compositionally biased region" description="Basic and acidic residues" evidence="1">
    <location>
        <begin position="353"/>
        <end position="397"/>
    </location>
</feature>
<dbReference type="KEGG" id="lang:109354337"/>
<organism evidence="2 3">
    <name type="scientific">Lupinus angustifolius</name>
    <name type="common">Narrow-leaved blue lupine</name>
    <dbReference type="NCBI Taxonomy" id="3871"/>
    <lineage>
        <taxon>Eukaryota</taxon>
        <taxon>Viridiplantae</taxon>
        <taxon>Streptophyta</taxon>
        <taxon>Embryophyta</taxon>
        <taxon>Tracheophyta</taxon>
        <taxon>Spermatophyta</taxon>
        <taxon>Magnoliopsida</taxon>
        <taxon>eudicotyledons</taxon>
        <taxon>Gunneridae</taxon>
        <taxon>Pentapetalae</taxon>
        <taxon>rosids</taxon>
        <taxon>fabids</taxon>
        <taxon>Fabales</taxon>
        <taxon>Fabaceae</taxon>
        <taxon>Papilionoideae</taxon>
        <taxon>50 kb inversion clade</taxon>
        <taxon>genistoids sensu lato</taxon>
        <taxon>core genistoids</taxon>
        <taxon>Genisteae</taxon>
        <taxon>Lupinus</taxon>
    </lineage>
</organism>
<feature type="region of interest" description="Disordered" evidence="1">
    <location>
        <begin position="779"/>
        <end position="801"/>
    </location>
</feature>
<feature type="compositionally biased region" description="Basic and acidic residues" evidence="1">
    <location>
        <begin position="745"/>
        <end position="754"/>
    </location>
</feature>
<feature type="compositionally biased region" description="Basic and acidic residues" evidence="1">
    <location>
        <begin position="87"/>
        <end position="96"/>
    </location>
</feature>
<dbReference type="OrthoDB" id="1304274at2759"/>
<dbReference type="PANTHER" id="PTHR37729">
    <property type="entry name" value="NEUROFILAMENT PROTEIN-LIKE PROTEIN"/>
    <property type="match status" value="1"/>
</dbReference>
<feature type="compositionally biased region" description="Basic and acidic residues" evidence="1">
    <location>
        <begin position="297"/>
        <end position="308"/>
    </location>
</feature>
<feature type="compositionally biased region" description="Basic and acidic residues" evidence="1">
    <location>
        <begin position="675"/>
        <end position="687"/>
    </location>
</feature>
<dbReference type="Gramene" id="OIW07062">
    <property type="protein sequence ID" value="OIW07062"/>
    <property type="gene ID" value="TanjilG_02696"/>
</dbReference>
<evidence type="ECO:0000256" key="1">
    <source>
        <dbReference type="SAM" id="MobiDB-lite"/>
    </source>
</evidence>
<evidence type="ECO:0000313" key="2">
    <source>
        <dbReference type="EMBL" id="OIW07062.1"/>
    </source>
</evidence>
<feature type="compositionally biased region" description="Basic and acidic residues" evidence="1">
    <location>
        <begin position="410"/>
        <end position="427"/>
    </location>
</feature>
<protein>
    <submittedName>
        <fullName evidence="2">Uncharacterized protein</fullName>
    </submittedName>
</protein>
<dbReference type="STRING" id="3871.A0A4P1RBN1"/>
<feature type="compositionally biased region" description="Basic and acidic residues" evidence="1">
    <location>
        <begin position="130"/>
        <end position="157"/>
    </location>
</feature>
<dbReference type="PANTHER" id="PTHR37729:SF1">
    <property type="entry name" value="NEUROFILAMENT PROTEIN-LIKE PROTEIN"/>
    <property type="match status" value="1"/>
</dbReference>
<reference evidence="2 3" key="1">
    <citation type="journal article" date="2017" name="Plant Biotechnol. J.">
        <title>A comprehensive draft genome sequence for lupin (Lupinus angustifolius), an emerging health food: insights into plant-microbe interactions and legume evolution.</title>
        <authorList>
            <person name="Hane J.K."/>
            <person name="Ming Y."/>
            <person name="Kamphuis L.G."/>
            <person name="Nelson M.N."/>
            <person name="Garg G."/>
            <person name="Atkins C.A."/>
            <person name="Bayer P.E."/>
            <person name="Bravo A."/>
            <person name="Bringans S."/>
            <person name="Cannon S."/>
            <person name="Edwards D."/>
            <person name="Foley R."/>
            <person name="Gao L.L."/>
            <person name="Harrison M.J."/>
            <person name="Huang W."/>
            <person name="Hurgobin B."/>
            <person name="Li S."/>
            <person name="Liu C.W."/>
            <person name="McGrath A."/>
            <person name="Morahan G."/>
            <person name="Murray J."/>
            <person name="Weller J."/>
            <person name="Jian J."/>
            <person name="Singh K.B."/>
        </authorList>
    </citation>
    <scope>NUCLEOTIDE SEQUENCE</scope>
    <source>
        <strain evidence="3">cv. Tanjil</strain>
        <tissue evidence="2">Whole plant</tissue>
    </source>
</reference>
<dbReference type="AlphaFoldDB" id="A0A4P1RBN1"/>
<name>A0A4P1RBN1_LUPAN</name>
<evidence type="ECO:0000313" key="3">
    <source>
        <dbReference type="Proteomes" id="UP000188354"/>
    </source>
</evidence>
<feature type="compositionally biased region" description="Polar residues" evidence="1">
    <location>
        <begin position="542"/>
        <end position="554"/>
    </location>
</feature>
<feature type="compositionally biased region" description="Basic and acidic residues" evidence="1">
    <location>
        <begin position="523"/>
        <end position="537"/>
    </location>
</feature>
<feature type="compositionally biased region" description="Basic and acidic residues" evidence="1">
    <location>
        <begin position="790"/>
        <end position="801"/>
    </location>
</feature>
<feature type="compositionally biased region" description="Basic and acidic residues" evidence="1">
    <location>
        <begin position="215"/>
        <end position="237"/>
    </location>
</feature>
<feature type="region of interest" description="Disordered" evidence="1">
    <location>
        <begin position="523"/>
        <end position="766"/>
    </location>
</feature>
<feature type="region of interest" description="Disordered" evidence="1">
    <location>
        <begin position="1"/>
        <end position="277"/>
    </location>
</feature>
<proteinExistence type="predicted"/>
<feature type="compositionally biased region" description="Basic and acidic residues" evidence="1">
    <location>
        <begin position="704"/>
        <end position="726"/>
    </location>
</feature>
<dbReference type="EMBL" id="CM007368">
    <property type="protein sequence ID" value="OIW07062.1"/>
    <property type="molecule type" value="Genomic_DNA"/>
</dbReference>